<dbReference type="PRINTS" id="PR00604">
    <property type="entry name" value="CYTCHRMECIAB"/>
</dbReference>
<dbReference type="SUPFAM" id="SSF50978">
    <property type="entry name" value="WD40 repeat-like"/>
    <property type="match status" value="1"/>
</dbReference>
<dbReference type="RefSeq" id="WP_188914583.1">
    <property type="nucleotide sequence ID" value="NZ_BMMF01000011.1"/>
</dbReference>
<feature type="repeat" description="WD" evidence="8">
    <location>
        <begin position="67"/>
        <end position="107"/>
    </location>
</feature>
<sequence>MRLAAVALSLILAPLLAAGGASAEMRGHGGPVRALAVAPAGDVAVSGSFDSRAIVWDLEREAAAQVLRLHDDAVNAVAILPDGGIVTGGADGRIAFWRQGEADPVRVESAHAAPIAGLSVSPDGATLASAGWDGIVRLTPLPDGEARVLEGHAGQVNAVAFGPDGGLVSAGYDATLRIWGGEGEPARVIQLPTPLNALAIAPDGTIATGGADGVVRLLAADGALIAEIETQPLPIIALALSPDGTRLAAATIRGSVAIIDVAARDVLFTLVGPGLPVWSAAFARDGETLYTGGGDAMVRAWDARTGEPSSGPILEAAEDPLARFAGSRGAEVFRACAACHTLSASEGERAGPTLAGIFGRRIGTAQGYDYSPALVAMDIVWTPQTVAALFEHGPTAYTPGSKMPEQRILAAEDRRALVDFLAEATR</sequence>
<dbReference type="EMBL" id="BMMF01000011">
    <property type="protein sequence ID" value="GGK45112.1"/>
    <property type="molecule type" value="Genomic_DNA"/>
</dbReference>
<keyword evidence="2 8" id="KW-0853">WD repeat</keyword>
<feature type="repeat" description="WD" evidence="8">
    <location>
        <begin position="108"/>
        <end position="138"/>
    </location>
</feature>
<keyword evidence="5" id="KW-0677">Repeat</keyword>
<dbReference type="PROSITE" id="PS50294">
    <property type="entry name" value="WD_REPEATS_REGION"/>
    <property type="match status" value="3"/>
</dbReference>
<evidence type="ECO:0000256" key="7">
    <source>
        <dbReference type="ARBA" id="ARBA00023004"/>
    </source>
</evidence>
<dbReference type="Gene3D" id="2.130.10.10">
    <property type="entry name" value="YVTN repeat-like/Quinoprotein amine dehydrogenase"/>
    <property type="match status" value="2"/>
</dbReference>
<evidence type="ECO:0000256" key="5">
    <source>
        <dbReference type="ARBA" id="ARBA00022737"/>
    </source>
</evidence>
<dbReference type="Gene3D" id="1.10.760.10">
    <property type="entry name" value="Cytochrome c-like domain"/>
    <property type="match status" value="1"/>
</dbReference>
<feature type="repeat" description="WD" evidence="8">
    <location>
        <begin position="149"/>
        <end position="179"/>
    </location>
</feature>
<dbReference type="GO" id="GO:0046872">
    <property type="term" value="F:metal ion binding"/>
    <property type="evidence" value="ECO:0007669"/>
    <property type="project" value="UniProtKB-KW"/>
</dbReference>
<dbReference type="PROSITE" id="PS00678">
    <property type="entry name" value="WD_REPEATS_1"/>
    <property type="match status" value="2"/>
</dbReference>
<dbReference type="InterPro" id="IPR036909">
    <property type="entry name" value="Cyt_c-like_dom_sf"/>
</dbReference>
<dbReference type="InterPro" id="IPR015943">
    <property type="entry name" value="WD40/YVTN_repeat-like_dom_sf"/>
</dbReference>
<gene>
    <name evidence="12" type="ORF">GCM10011322_35350</name>
</gene>
<dbReference type="CDD" id="cd00200">
    <property type="entry name" value="WD40"/>
    <property type="match status" value="1"/>
</dbReference>
<protein>
    <recommendedName>
        <fullName evidence="11">Cytochrome c domain-containing protein</fullName>
    </recommendedName>
</protein>
<dbReference type="InterPro" id="IPR001680">
    <property type="entry name" value="WD40_rpt"/>
</dbReference>
<accession>A0A917V726</accession>
<evidence type="ECO:0000256" key="1">
    <source>
        <dbReference type="ARBA" id="ARBA00022448"/>
    </source>
</evidence>
<dbReference type="SMART" id="SM00320">
    <property type="entry name" value="WD40"/>
    <property type="match status" value="7"/>
</dbReference>
<reference evidence="12 13" key="1">
    <citation type="journal article" date="2014" name="Int. J. Syst. Evol. Microbiol.">
        <title>Complete genome sequence of Corynebacterium casei LMG S-19264T (=DSM 44701T), isolated from a smear-ripened cheese.</title>
        <authorList>
            <consortium name="US DOE Joint Genome Institute (JGI-PGF)"/>
            <person name="Walter F."/>
            <person name="Albersmeier A."/>
            <person name="Kalinowski J."/>
            <person name="Ruckert C."/>
        </authorList>
    </citation>
    <scope>NUCLEOTIDE SEQUENCE [LARGE SCALE GENOMIC DNA]</scope>
    <source>
        <strain evidence="12 13">CGMCC 1.9161</strain>
    </source>
</reference>
<dbReference type="InterPro" id="IPR009056">
    <property type="entry name" value="Cyt_c-like_dom"/>
</dbReference>
<evidence type="ECO:0000256" key="2">
    <source>
        <dbReference type="ARBA" id="ARBA00022574"/>
    </source>
</evidence>
<evidence type="ECO:0000256" key="3">
    <source>
        <dbReference type="ARBA" id="ARBA00022617"/>
    </source>
</evidence>
<keyword evidence="7 9" id="KW-0408">Iron</keyword>
<dbReference type="Proteomes" id="UP000600449">
    <property type="component" value="Unassembled WGS sequence"/>
</dbReference>
<dbReference type="SUPFAM" id="SSF46626">
    <property type="entry name" value="Cytochrome c"/>
    <property type="match status" value="1"/>
</dbReference>
<keyword evidence="3 9" id="KW-0349">Heme</keyword>
<evidence type="ECO:0000256" key="4">
    <source>
        <dbReference type="ARBA" id="ARBA00022723"/>
    </source>
</evidence>
<feature type="repeat" description="WD" evidence="8">
    <location>
        <begin position="25"/>
        <end position="66"/>
    </location>
</feature>
<dbReference type="PANTHER" id="PTHR19879">
    <property type="entry name" value="TRANSCRIPTION INITIATION FACTOR TFIID"/>
    <property type="match status" value="1"/>
</dbReference>
<keyword evidence="10" id="KW-0732">Signal</keyword>
<comment type="caution">
    <text evidence="12">The sequence shown here is derived from an EMBL/GenBank/DDBJ whole genome shotgun (WGS) entry which is preliminary data.</text>
</comment>
<dbReference type="PROSITE" id="PS50082">
    <property type="entry name" value="WD_REPEATS_2"/>
    <property type="match status" value="5"/>
</dbReference>
<dbReference type="PANTHER" id="PTHR19879:SF9">
    <property type="entry name" value="TRANSCRIPTION INITIATION FACTOR TFIID SUBUNIT 5"/>
    <property type="match status" value="1"/>
</dbReference>
<dbReference type="InterPro" id="IPR036322">
    <property type="entry name" value="WD40_repeat_dom_sf"/>
</dbReference>
<feature type="signal peptide" evidence="10">
    <location>
        <begin position="1"/>
        <end position="23"/>
    </location>
</feature>
<dbReference type="AlphaFoldDB" id="A0A917V726"/>
<dbReference type="PROSITE" id="PS51007">
    <property type="entry name" value="CYTC"/>
    <property type="match status" value="1"/>
</dbReference>
<feature type="domain" description="Cytochrome c" evidence="11">
    <location>
        <begin position="324"/>
        <end position="425"/>
    </location>
</feature>
<dbReference type="GO" id="GO:0020037">
    <property type="term" value="F:heme binding"/>
    <property type="evidence" value="ECO:0007669"/>
    <property type="project" value="InterPro"/>
</dbReference>
<dbReference type="Pfam" id="PF00400">
    <property type="entry name" value="WD40"/>
    <property type="match status" value="6"/>
</dbReference>
<feature type="chain" id="PRO_5037471247" description="Cytochrome c domain-containing protein" evidence="10">
    <location>
        <begin position="24"/>
        <end position="426"/>
    </location>
</feature>
<keyword evidence="13" id="KW-1185">Reference proteome</keyword>
<feature type="repeat" description="WD" evidence="8">
    <location>
        <begin position="270"/>
        <end position="311"/>
    </location>
</feature>
<evidence type="ECO:0000256" key="8">
    <source>
        <dbReference type="PROSITE-ProRule" id="PRU00221"/>
    </source>
</evidence>
<evidence type="ECO:0000313" key="13">
    <source>
        <dbReference type="Proteomes" id="UP000600449"/>
    </source>
</evidence>
<evidence type="ECO:0000256" key="10">
    <source>
        <dbReference type="SAM" id="SignalP"/>
    </source>
</evidence>
<dbReference type="InterPro" id="IPR019775">
    <property type="entry name" value="WD40_repeat_CS"/>
</dbReference>
<dbReference type="Pfam" id="PF00034">
    <property type="entry name" value="Cytochrom_C"/>
    <property type="match status" value="1"/>
</dbReference>
<evidence type="ECO:0000256" key="6">
    <source>
        <dbReference type="ARBA" id="ARBA00022982"/>
    </source>
</evidence>
<dbReference type="GO" id="GO:0009055">
    <property type="term" value="F:electron transfer activity"/>
    <property type="evidence" value="ECO:0007669"/>
    <property type="project" value="InterPro"/>
</dbReference>
<keyword evidence="6" id="KW-0249">Electron transport</keyword>
<name>A0A917V726_9HYPH</name>
<evidence type="ECO:0000313" key="12">
    <source>
        <dbReference type="EMBL" id="GGK45112.1"/>
    </source>
</evidence>
<proteinExistence type="predicted"/>
<keyword evidence="1" id="KW-0813">Transport</keyword>
<evidence type="ECO:0000259" key="11">
    <source>
        <dbReference type="PROSITE" id="PS51007"/>
    </source>
</evidence>
<keyword evidence="4 9" id="KW-0479">Metal-binding</keyword>
<dbReference type="InterPro" id="IPR002327">
    <property type="entry name" value="Cyt_c_1A/1B"/>
</dbReference>
<organism evidence="12 13">
    <name type="scientific">Salinarimonas ramus</name>
    <dbReference type="NCBI Taxonomy" id="690164"/>
    <lineage>
        <taxon>Bacteria</taxon>
        <taxon>Pseudomonadati</taxon>
        <taxon>Pseudomonadota</taxon>
        <taxon>Alphaproteobacteria</taxon>
        <taxon>Hyphomicrobiales</taxon>
        <taxon>Salinarimonadaceae</taxon>
        <taxon>Salinarimonas</taxon>
    </lineage>
</organism>
<evidence type="ECO:0000256" key="9">
    <source>
        <dbReference type="PROSITE-ProRule" id="PRU00433"/>
    </source>
</evidence>